<evidence type="ECO:0000313" key="4">
    <source>
        <dbReference type="Proteomes" id="UP001500320"/>
    </source>
</evidence>
<dbReference type="InterPro" id="IPR034768">
    <property type="entry name" value="4FE4S_WBL"/>
</dbReference>
<dbReference type="Proteomes" id="UP001500320">
    <property type="component" value="Unassembled WGS sequence"/>
</dbReference>
<feature type="domain" description="4Fe-4S Wbl-type" evidence="2">
    <location>
        <begin position="5"/>
        <end position="80"/>
    </location>
</feature>
<accession>A0ABP6NDX2</accession>
<dbReference type="RefSeq" id="WP_344861631.1">
    <property type="nucleotide sequence ID" value="NZ_BAAAUT010000031.1"/>
</dbReference>
<feature type="region of interest" description="Disordered" evidence="1">
    <location>
        <begin position="63"/>
        <end position="94"/>
    </location>
</feature>
<proteinExistence type="predicted"/>
<protein>
    <recommendedName>
        <fullName evidence="2">4Fe-4S Wbl-type domain-containing protein</fullName>
    </recommendedName>
</protein>
<reference evidence="4" key="1">
    <citation type="journal article" date="2019" name="Int. J. Syst. Evol. Microbiol.">
        <title>The Global Catalogue of Microorganisms (GCM) 10K type strain sequencing project: providing services to taxonomists for standard genome sequencing and annotation.</title>
        <authorList>
            <consortium name="The Broad Institute Genomics Platform"/>
            <consortium name="The Broad Institute Genome Sequencing Center for Infectious Disease"/>
            <person name="Wu L."/>
            <person name="Ma J."/>
        </authorList>
    </citation>
    <scope>NUCLEOTIDE SEQUENCE [LARGE SCALE GENOMIC DNA]</scope>
    <source>
        <strain evidence="4">JCM 9373</strain>
    </source>
</reference>
<sequence length="94" mass="10475">MNPLLTYFPEWKRELWQPWRDDAACAGRAHEMSDPRRAKALCRNCPVLAACRAWADRCAAHGEDRSGEVLAGETPSERGARRRTTPSPPEGNAA</sequence>
<comment type="caution">
    <text evidence="3">The sequence shown here is derived from an EMBL/GenBank/DDBJ whole genome shotgun (WGS) entry which is preliminary data.</text>
</comment>
<keyword evidence="4" id="KW-1185">Reference proteome</keyword>
<organism evidence="3 4">
    <name type="scientific">Planomonospora alba</name>
    <dbReference type="NCBI Taxonomy" id="161354"/>
    <lineage>
        <taxon>Bacteria</taxon>
        <taxon>Bacillati</taxon>
        <taxon>Actinomycetota</taxon>
        <taxon>Actinomycetes</taxon>
        <taxon>Streptosporangiales</taxon>
        <taxon>Streptosporangiaceae</taxon>
        <taxon>Planomonospora</taxon>
    </lineage>
</organism>
<dbReference type="EMBL" id="BAAAUT010000031">
    <property type="protein sequence ID" value="GAA3144642.1"/>
    <property type="molecule type" value="Genomic_DNA"/>
</dbReference>
<dbReference type="PROSITE" id="PS51674">
    <property type="entry name" value="4FE4S_WBL"/>
    <property type="match status" value="1"/>
</dbReference>
<evidence type="ECO:0000256" key="1">
    <source>
        <dbReference type="SAM" id="MobiDB-lite"/>
    </source>
</evidence>
<name>A0ABP6NDX2_9ACTN</name>
<gene>
    <name evidence="3" type="ORF">GCM10010466_39680</name>
</gene>
<evidence type="ECO:0000313" key="3">
    <source>
        <dbReference type="EMBL" id="GAA3144642.1"/>
    </source>
</evidence>
<evidence type="ECO:0000259" key="2">
    <source>
        <dbReference type="PROSITE" id="PS51674"/>
    </source>
</evidence>